<dbReference type="SUPFAM" id="SSF54862">
    <property type="entry name" value="4Fe-4S ferredoxins"/>
    <property type="match status" value="1"/>
</dbReference>
<comment type="caution">
    <text evidence="1">The sequence shown here is derived from an EMBL/GenBank/DDBJ whole genome shotgun (WGS) entry which is preliminary data.</text>
</comment>
<name>A0A0C1UR82_9CYAN</name>
<proteinExistence type="predicted"/>
<evidence type="ECO:0000313" key="1">
    <source>
        <dbReference type="EMBL" id="NEV68487.1"/>
    </source>
</evidence>
<reference evidence="1" key="3">
    <citation type="submission" date="2020-02" db="EMBL/GenBank/DDBJ databases">
        <authorList>
            <person name="Sarangi A.N."/>
            <person name="Ghosh S."/>
            <person name="Mukherjee M."/>
            <person name="Tripathy S."/>
        </authorList>
    </citation>
    <scope>NUCLEOTIDE SEQUENCE</scope>
    <source>
        <strain evidence="1">BDU141951</strain>
    </source>
</reference>
<dbReference type="Pfam" id="PF13237">
    <property type="entry name" value="Fer4_10"/>
    <property type="match status" value="1"/>
</dbReference>
<protein>
    <submittedName>
        <fullName evidence="1">4Fe-4S ferredoxin</fullName>
    </submittedName>
</protein>
<dbReference type="AlphaFoldDB" id="A0A0C1UR82"/>
<reference evidence="1" key="1">
    <citation type="submission" date="2014-11" db="EMBL/GenBank/DDBJ databases">
        <authorList>
            <person name="Malar M.C."/>
            <person name="Sen D."/>
            <person name="Tripathy S."/>
        </authorList>
    </citation>
    <scope>NUCLEOTIDE SEQUENCE</scope>
    <source>
        <strain evidence="1">BDU141951</strain>
    </source>
</reference>
<dbReference type="PROSITE" id="PS51379">
    <property type="entry name" value="4FE4S_FER_2"/>
    <property type="match status" value="1"/>
</dbReference>
<gene>
    <name evidence="1" type="ORF">QQ91_015335</name>
</gene>
<sequence length="117" mass="12990">MTYTITSNCIGCQRCLSACPTAAIAVDGAQVRINESRCNQCADSFSVPQCWAICPTSNGCIEAIATTTPDYWETWFATYAHIVQRLRKTAKPQYWNAWFDRYAATLNQLQGNGPVTP</sequence>
<dbReference type="InterPro" id="IPR017896">
    <property type="entry name" value="4Fe4S_Fe-S-bd"/>
</dbReference>
<dbReference type="Gene3D" id="3.30.70.20">
    <property type="match status" value="1"/>
</dbReference>
<dbReference type="EMBL" id="JTHE02000003">
    <property type="protein sequence ID" value="NEV68487.1"/>
    <property type="molecule type" value="Genomic_DNA"/>
</dbReference>
<organism evidence="1">
    <name type="scientific">Lyngbya confervoides BDU141951</name>
    <dbReference type="NCBI Taxonomy" id="1574623"/>
    <lineage>
        <taxon>Bacteria</taxon>
        <taxon>Bacillati</taxon>
        <taxon>Cyanobacteriota</taxon>
        <taxon>Cyanophyceae</taxon>
        <taxon>Oscillatoriophycideae</taxon>
        <taxon>Oscillatoriales</taxon>
        <taxon>Microcoleaceae</taxon>
        <taxon>Lyngbya</taxon>
    </lineage>
</organism>
<dbReference type="PROSITE" id="PS00198">
    <property type="entry name" value="4FE4S_FER_1"/>
    <property type="match status" value="1"/>
</dbReference>
<accession>A0A0C1UR82</accession>
<reference evidence="1" key="2">
    <citation type="journal article" date="2015" name="Genome Announc.">
        <title>Draft Genome Sequence of Filamentous Marine Cyanobacterium Lyngbya confervoides Strain BDU141951.</title>
        <authorList>
            <person name="Chandrababunaidu M.M."/>
            <person name="Sen D."/>
            <person name="Tripathy S."/>
        </authorList>
    </citation>
    <scope>NUCLEOTIDE SEQUENCE</scope>
    <source>
        <strain evidence="1">BDU141951</strain>
    </source>
</reference>
<dbReference type="InterPro" id="IPR017900">
    <property type="entry name" value="4Fe4S_Fe_S_CS"/>
</dbReference>